<keyword evidence="1" id="KW-0614">Plasmid</keyword>
<organism evidence="1 2">
    <name type="scientific">Vibrio parahaemolyticus</name>
    <dbReference type="NCBI Taxonomy" id="670"/>
    <lineage>
        <taxon>Bacteria</taxon>
        <taxon>Pseudomonadati</taxon>
        <taxon>Pseudomonadota</taxon>
        <taxon>Gammaproteobacteria</taxon>
        <taxon>Vibrionales</taxon>
        <taxon>Vibrionaceae</taxon>
        <taxon>Vibrio</taxon>
    </lineage>
</organism>
<gene>
    <name evidence="1" type="ORF">M5598_27480</name>
</gene>
<name>A0AA46Z8U8_VIBPH</name>
<dbReference type="Proteomes" id="UP001163036">
    <property type="component" value="Plasmid pVP-16-VB00198-1"/>
</dbReference>
<sequence>MRVEKNIPYQLSVDFDELFDRLEASETIVGFYDKQFTGSDYVHRDVCQLEMKEGIINGGVRGLGCLHLSEFDVKLYNAKNKNNPVNLKSLFVLSCEAINLGWIKP</sequence>
<proteinExistence type="predicted"/>
<accession>A0AA46Z8U8</accession>
<dbReference type="RefSeq" id="WP_258667764.1">
    <property type="nucleotide sequence ID" value="NZ_CP062152.1"/>
</dbReference>
<protein>
    <submittedName>
        <fullName evidence="1">Uncharacterized protein</fullName>
    </submittedName>
</protein>
<dbReference type="EMBL" id="CP097357">
    <property type="protein sequence ID" value="UYV29724.1"/>
    <property type="molecule type" value="Genomic_DNA"/>
</dbReference>
<geneLocation type="plasmid" evidence="1 2">
    <name>pVP-16-VB00198-1</name>
</geneLocation>
<evidence type="ECO:0000313" key="1">
    <source>
        <dbReference type="EMBL" id="UYV29724.1"/>
    </source>
</evidence>
<reference evidence="1" key="1">
    <citation type="submission" date="2022-05" db="EMBL/GenBank/DDBJ databases">
        <title>Megaplasmid of Vibrio parahaemolyticus.</title>
        <authorList>
            <person name="Strauch E."/>
            <person name="Borowiak M."/>
        </authorList>
    </citation>
    <scope>NUCLEOTIDE SEQUENCE</scope>
    <source>
        <strain evidence="1">16-VB00198</strain>
        <plasmid evidence="1">pVP-16-VB00198-1</plasmid>
    </source>
</reference>
<dbReference type="AlphaFoldDB" id="A0AA46Z8U8"/>
<evidence type="ECO:0000313" key="2">
    <source>
        <dbReference type="Proteomes" id="UP001163036"/>
    </source>
</evidence>